<dbReference type="InterPro" id="IPR036641">
    <property type="entry name" value="HPT_dom_sf"/>
</dbReference>
<evidence type="ECO:0000313" key="21">
    <source>
        <dbReference type="EMBL" id="ACL58166.1"/>
    </source>
</evidence>
<evidence type="ECO:0000259" key="20">
    <source>
        <dbReference type="PROSITE" id="PS50894"/>
    </source>
</evidence>
<dbReference type="eggNOG" id="COG2198">
    <property type="taxonomic scope" value="Bacteria"/>
</dbReference>
<keyword evidence="10" id="KW-0067">ATP-binding</keyword>
<dbReference type="Proteomes" id="UP000008207">
    <property type="component" value="Chromosome"/>
</dbReference>
<dbReference type="HOGENOM" id="CLU_000445_40_1_5"/>
<dbReference type="GO" id="GO:0000155">
    <property type="term" value="F:phosphorelay sensor kinase activity"/>
    <property type="evidence" value="ECO:0007669"/>
    <property type="project" value="InterPro"/>
</dbReference>
<dbReference type="InterPro" id="IPR036097">
    <property type="entry name" value="HisK_dim/P_sf"/>
</dbReference>
<sequence>MERLNAIMFSQSGIGRRLFVAFLIIASLSLTPGLFAWLILRDVAETQTLLSARALPAVVTAQSMVESSDQLVAMGPALRRVNDPVEFERQKTDFARLRDQIRRLLTREGEPVTGSSHTSRLKYEIESLLSDLERQEALVAERLPLAARFENVVGQTMDAARNLTELSETFVSNAHALSLALIADLYKPKDPKLEDEAKLEMLDQIVERNIYNLQQMSELRLAASQIGVVVNKFRYASKAIEVSDIRTEYLAYIETITRRVTGIADPTRRQQAKSYLEALRNAISDNAPDGGLAGARSRIVAIGAQSDNLARTAERSADATRTIAADLLKAAQASSAAAASRGESAVTWGFIILIMSTVAAVGASGFVVWLLVERRLVRPLEEVTLALERLSDGDVDVDVDIRGAPELQQLGRAVVVFRDESKRRRMLEVEQAETNLELLRHRRDLQQLVREQTAMLEAANELLRIEAVEHAAARTRAEAASRAKTEFLAVMSHEIRTPLTGMIGMMDLLSSAELKPEQARWLDGARRSSAALLRVLDSILSYGRAETSEIALDIEPVDVRTLVEGVGALMQPVAEAKGLCLELEVDPDLWPLHRADDGKIQQIIVNLVSNAIKFSERGVVRVEVVALDEDQDFQSVRFDVNDMGVGVPSDQLERIFEPFAQADNSITRRYGGTGLGLAISRRLAALMGGEVSAVSEPGRGSTFSLTLRLERAERYHYDAARRERGIEPVQSRQVLLIEDDEATRIVASTYLERLGHEVIAACDGASAVEALEQFRPDIIVTDVSLPDFDGPEVVARLRERLGDPHLPAVCMSAHVFPDDVERFVSLGMNAFVAKPLSPIALSGAMASALNSSSLAHHHEAFAADLAALGPAVMASLIEAARNTMPARLDALDRALAEGDGDNLRRLAHAIQSTAGSLNMSRLLESAQRVERSGAGPGDGELSRLVAECRLAWDAGLKAIESQVQAAQSAPRTQATAAPDR</sequence>
<feature type="modified residue" description="4-aspartylphosphate" evidence="15">
    <location>
        <position position="782"/>
    </location>
</feature>
<dbReference type="SMART" id="SM00387">
    <property type="entry name" value="HATPase_c"/>
    <property type="match status" value="1"/>
</dbReference>
<dbReference type="GO" id="GO:0005886">
    <property type="term" value="C:plasma membrane"/>
    <property type="evidence" value="ECO:0007669"/>
    <property type="project" value="UniProtKB-SubCell"/>
</dbReference>
<dbReference type="KEGG" id="mno:Mnod_3242"/>
<dbReference type="Gene3D" id="6.10.340.10">
    <property type="match status" value="1"/>
</dbReference>
<reference evidence="21 22" key="1">
    <citation type="submission" date="2009-01" db="EMBL/GenBank/DDBJ databases">
        <title>Complete sequence of chromosome of Methylobacterium nodulans ORS 2060.</title>
        <authorList>
            <consortium name="US DOE Joint Genome Institute"/>
            <person name="Lucas S."/>
            <person name="Copeland A."/>
            <person name="Lapidus A."/>
            <person name="Glavina del Rio T."/>
            <person name="Dalin E."/>
            <person name="Tice H."/>
            <person name="Bruce D."/>
            <person name="Goodwin L."/>
            <person name="Pitluck S."/>
            <person name="Sims D."/>
            <person name="Brettin T."/>
            <person name="Detter J.C."/>
            <person name="Han C."/>
            <person name="Larimer F."/>
            <person name="Land M."/>
            <person name="Hauser L."/>
            <person name="Kyrpides N."/>
            <person name="Ivanova N."/>
            <person name="Marx C.J."/>
            <person name="Richardson P."/>
        </authorList>
    </citation>
    <scope>NUCLEOTIDE SEQUENCE [LARGE SCALE GENOMIC DNA]</scope>
    <source>
        <strain evidence="22">LMG 21967 / CNCM I-2342 / ORS 2060</strain>
    </source>
</reference>
<organism evidence="21 22">
    <name type="scientific">Methylobacterium nodulans (strain LMG 21967 / CNCM I-2342 / ORS 2060)</name>
    <dbReference type="NCBI Taxonomy" id="460265"/>
    <lineage>
        <taxon>Bacteria</taxon>
        <taxon>Pseudomonadati</taxon>
        <taxon>Pseudomonadota</taxon>
        <taxon>Alphaproteobacteria</taxon>
        <taxon>Hyphomicrobiales</taxon>
        <taxon>Methylobacteriaceae</taxon>
        <taxon>Methylobacterium</taxon>
    </lineage>
</organism>
<evidence type="ECO:0000256" key="7">
    <source>
        <dbReference type="ARBA" id="ARBA00022692"/>
    </source>
</evidence>
<evidence type="ECO:0000256" key="11">
    <source>
        <dbReference type="ARBA" id="ARBA00022989"/>
    </source>
</evidence>
<dbReference type="InterPro" id="IPR001789">
    <property type="entry name" value="Sig_transdc_resp-reg_receiver"/>
</dbReference>
<feature type="domain" description="HAMP" evidence="19">
    <location>
        <begin position="374"/>
        <end position="426"/>
    </location>
</feature>
<dbReference type="PRINTS" id="PR00344">
    <property type="entry name" value="BCTRLSENSOR"/>
</dbReference>
<dbReference type="Gene3D" id="3.30.565.10">
    <property type="entry name" value="Histidine kinase-like ATPase, C-terminal domain"/>
    <property type="match status" value="1"/>
</dbReference>
<keyword evidence="11 16" id="KW-1133">Transmembrane helix</keyword>
<dbReference type="PROSITE" id="PS50110">
    <property type="entry name" value="RESPONSE_REGULATORY"/>
    <property type="match status" value="1"/>
</dbReference>
<dbReference type="Pfam" id="PF01627">
    <property type="entry name" value="Hpt"/>
    <property type="match status" value="1"/>
</dbReference>
<dbReference type="OrthoDB" id="9789782at2"/>
<dbReference type="SUPFAM" id="SSF55874">
    <property type="entry name" value="ATPase domain of HSP90 chaperone/DNA topoisomerase II/histidine kinase"/>
    <property type="match status" value="1"/>
</dbReference>
<dbReference type="GO" id="GO:0005524">
    <property type="term" value="F:ATP binding"/>
    <property type="evidence" value="ECO:0007669"/>
    <property type="project" value="UniProtKB-KW"/>
</dbReference>
<dbReference type="RefSeq" id="WP_015929829.1">
    <property type="nucleotide sequence ID" value="NC_011894.1"/>
</dbReference>
<comment type="subcellular location">
    <subcellularLocation>
        <location evidence="2">Cell membrane</location>
        <topology evidence="2">Multi-pass membrane protein</topology>
    </subcellularLocation>
</comment>
<dbReference type="Pfam" id="PF00672">
    <property type="entry name" value="HAMP"/>
    <property type="match status" value="1"/>
</dbReference>
<evidence type="ECO:0000256" key="15">
    <source>
        <dbReference type="PROSITE-ProRule" id="PRU00169"/>
    </source>
</evidence>
<comment type="catalytic activity">
    <reaction evidence="1">
        <text>ATP + protein L-histidine = ADP + protein N-phospho-L-histidine.</text>
        <dbReference type="EC" id="2.7.13.3"/>
    </reaction>
</comment>
<dbReference type="Pfam" id="PF00512">
    <property type="entry name" value="HisKA"/>
    <property type="match status" value="1"/>
</dbReference>
<feature type="domain" description="Histidine kinase" evidence="17">
    <location>
        <begin position="490"/>
        <end position="711"/>
    </location>
</feature>
<dbReference type="Gene3D" id="3.40.50.2300">
    <property type="match status" value="1"/>
</dbReference>
<keyword evidence="9 21" id="KW-0418">Kinase</keyword>
<evidence type="ECO:0000259" key="17">
    <source>
        <dbReference type="PROSITE" id="PS50109"/>
    </source>
</evidence>
<keyword evidence="12" id="KW-0902">Two-component regulatory system</keyword>
<dbReference type="PROSITE" id="PS50109">
    <property type="entry name" value="HIS_KIN"/>
    <property type="match status" value="1"/>
</dbReference>
<dbReference type="InterPro" id="IPR038188">
    <property type="entry name" value="TorS_sensor_sf"/>
</dbReference>
<feature type="transmembrane region" description="Helical" evidence="16">
    <location>
        <begin position="348"/>
        <end position="372"/>
    </location>
</feature>
<dbReference type="Gene3D" id="1.20.120.160">
    <property type="entry name" value="HPT domain"/>
    <property type="match status" value="1"/>
</dbReference>
<proteinExistence type="predicted"/>
<dbReference type="SUPFAM" id="SSF47384">
    <property type="entry name" value="Homodimeric domain of signal transducing histidine kinase"/>
    <property type="match status" value="1"/>
</dbReference>
<evidence type="ECO:0000256" key="14">
    <source>
        <dbReference type="PROSITE-ProRule" id="PRU00110"/>
    </source>
</evidence>
<evidence type="ECO:0000256" key="1">
    <source>
        <dbReference type="ARBA" id="ARBA00000085"/>
    </source>
</evidence>
<dbReference type="STRING" id="460265.Mnod_3242"/>
<protein>
    <recommendedName>
        <fullName evidence="3">histidine kinase</fullName>
        <ecNumber evidence="3">2.7.13.3</ecNumber>
    </recommendedName>
</protein>
<dbReference type="InterPro" id="IPR005467">
    <property type="entry name" value="His_kinase_dom"/>
</dbReference>
<evidence type="ECO:0000256" key="8">
    <source>
        <dbReference type="ARBA" id="ARBA00022741"/>
    </source>
</evidence>
<dbReference type="CDD" id="cd17546">
    <property type="entry name" value="REC_hyHK_CKI1_RcsC-like"/>
    <property type="match status" value="1"/>
</dbReference>
<dbReference type="Pfam" id="PF02518">
    <property type="entry name" value="HATPase_c"/>
    <property type="match status" value="1"/>
</dbReference>
<evidence type="ECO:0000256" key="6">
    <source>
        <dbReference type="ARBA" id="ARBA00022679"/>
    </source>
</evidence>
<dbReference type="Pfam" id="PF21689">
    <property type="entry name" value="TorS_sensor_domain"/>
    <property type="match status" value="1"/>
</dbReference>
<evidence type="ECO:0000259" key="18">
    <source>
        <dbReference type="PROSITE" id="PS50110"/>
    </source>
</evidence>
<dbReference type="InterPro" id="IPR008207">
    <property type="entry name" value="Sig_transdc_His_kin_Hpt_dom"/>
</dbReference>
<evidence type="ECO:0000256" key="12">
    <source>
        <dbReference type="ARBA" id="ARBA00023012"/>
    </source>
</evidence>
<dbReference type="SMART" id="SM00304">
    <property type="entry name" value="HAMP"/>
    <property type="match status" value="1"/>
</dbReference>
<dbReference type="Pfam" id="PF00072">
    <property type="entry name" value="Response_reg"/>
    <property type="match status" value="1"/>
</dbReference>
<dbReference type="SMART" id="SM00388">
    <property type="entry name" value="HisKA"/>
    <property type="match status" value="1"/>
</dbReference>
<dbReference type="AlphaFoldDB" id="B8IKX8"/>
<keyword evidence="22" id="KW-1185">Reference proteome</keyword>
<dbReference type="InterPro" id="IPR003594">
    <property type="entry name" value="HATPase_dom"/>
</dbReference>
<evidence type="ECO:0000256" key="16">
    <source>
        <dbReference type="SAM" id="Phobius"/>
    </source>
</evidence>
<dbReference type="PROSITE" id="PS50885">
    <property type="entry name" value="HAMP"/>
    <property type="match status" value="1"/>
</dbReference>
<dbReference type="EMBL" id="CP001349">
    <property type="protein sequence ID" value="ACL58166.1"/>
    <property type="molecule type" value="Genomic_DNA"/>
</dbReference>
<gene>
    <name evidence="21" type="ordered locus">Mnod_3242</name>
</gene>
<keyword evidence="13 16" id="KW-0472">Membrane</keyword>
<feature type="domain" description="Response regulatory" evidence="18">
    <location>
        <begin position="733"/>
        <end position="849"/>
    </location>
</feature>
<dbReference type="SUPFAM" id="SSF47226">
    <property type="entry name" value="Histidine-containing phosphotransfer domain, HPT domain"/>
    <property type="match status" value="1"/>
</dbReference>
<dbReference type="InterPro" id="IPR004358">
    <property type="entry name" value="Sig_transdc_His_kin-like_C"/>
</dbReference>
<dbReference type="FunFam" id="3.30.565.10:FF:000010">
    <property type="entry name" value="Sensor histidine kinase RcsC"/>
    <property type="match status" value="1"/>
</dbReference>
<dbReference type="CDD" id="cd16172">
    <property type="entry name" value="TorS_sensor_domain"/>
    <property type="match status" value="1"/>
</dbReference>
<evidence type="ECO:0000256" key="2">
    <source>
        <dbReference type="ARBA" id="ARBA00004651"/>
    </source>
</evidence>
<dbReference type="CDD" id="cd16922">
    <property type="entry name" value="HATPase_EvgS-ArcB-TorS-like"/>
    <property type="match status" value="1"/>
</dbReference>
<evidence type="ECO:0000256" key="4">
    <source>
        <dbReference type="ARBA" id="ARBA00022475"/>
    </source>
</evidence>
<dbReference type="PANTHER" id="PTHR45339">
    <property type="entry name" value="HYBRID SIGNAL TRANSDUCTION HISTIDINE KINASE J"/>
    <property type="match status" value="1"/>
</dbReference>
<evidence type="ECO:0000259" key="19">
    <source>
        <dbReference type="PROSITE" id="PS50885"/>
    </source>
</evidence>
<keyword evidence="8" id="KW-0547">Nucleotide-binding</keyword>
<keyword evidence="5 15" id="KW-0597">Phosphoprotein</keyword>
<dbReference type="SUPFAM" id="SSF158472">
    <property type="entry name" value="HAMP domain-like"/>
    <property type="match status" value="1"/>
</dbReference>
<dbReference type="InterPro" id="IPR036890">
    <property type="entry name" value="HATPase_C_sf"/>
</dbReference>
<dbReference type="EC" id="2.7.13.3" evidence="3"/>
<feature type="modified residue" description="Phosphohistidine" evidence="14">
    <location>
        <position position="908"/>
    </location>
</feature>
<dbReference type="InterPro" id="IPR003660">
    <property type="entry name" value="HAMP_dom"/>
</dbReference>
<evidence type="ECO:0000256" key="10">
    <source>
        <dbReference type="ARBA" id="ARBA00022840"/>
    </source>
</evidence>
<dbReference type="PIRSF" id="PIRSF036437">
    <property type="entry name" value="HK_TorS"/>
    <property type="match status" value="1"/>
</dbReference>
<dbReference type="InterPro" id="IPR003661">
    <property type="entry name" value="HisK_dim/P_dom"/>
</dbReference>
<dbReference type="Gene3D" id="1.20.58.920">
    <property type="match status" value="1"/>
</dbReference>
<keyword evidence="6 21" id="KW-0808">Transferase</keyword>
<accession>B8IKX8</accession>
<evidence type="ECO:0000256" key="13">
    <source>
        <dbReference type="ARBA" id="ARBA00023136"/>
    </source>
</evidence>
<evidence type="ECO:0000313" key="22">
    <source>
        <dbReference type="Proteomes" id="UP000008207"/>
    </source>
</evidence>
<dbReference type="Gene3D" id="1.10.287.130">
    <property type="match status" value="1"/>
</dbReference>
<evidence type="ECO:0000256" key="3">
    <source>
        <dbReference type="ARBA" id="ARBA00012438"/>
    </source>
</evidence>
<feature type="transmembrane region" description="Helical" evidence="16">
    <location>
        <begin position="20"/>
        <end position="40"/>
    </location>
</feature>
<dbReference type="InterPro" id="IPR011006">
    <property type="entry name" value="CheY-like_superfamily"/>
</dbReference>
<evidence type="ECO:0000256" key="5">
    <source>
        <dbReference type="ARBA" id="ARBA00022553"/>
    </source>
</evidence>
<name>B8IKX8_METNO</name>
<dbReference type="InterPro" id="IPR037952">
    <property type="entry name" value="Sensor_TorS"/>
</dbReference>
<dbReference type="eggNOG" id="COG2205">
    <property type="taxonomic scope" value="Bacteria"/>
</dbReference>
<dbReference type="CDD" id="cd00082">
    <property type="entry name" value="HisKA"/>
    <property type="match status" value="1"/>
</dbReference>
<evidence type="ECO:0000256" key="9">
    <source>
        <dbReference type="ARBA" id="ARBA00022777"/>
    </source>
</evidence>
<keyword evidence="4" id="KW-1003">Cell membrane</keyword>
<dbReference type="PROSITE" id="PS50894">
    <property type="entry name" value="HPT"/>
    <property type="match status" value="1"/>
</dbReference>
<dbReference type="SMART" id="SM00448">
    <property type="entry name" value="REC"/>
    <property type="match status" value="1"/>
</dbReference>
<dbReference type="SUPFAM" id="SSF52172">
    <property type="entry name" value="CheY-like"/>
    <property type="match status" value="1"/>
</dbReference>
<dbReference type="PANTHER" id="PTHR45339:SF1">
    <property type="entry name" value="HYBRID SIGNAL TRANSDUCTION HISTIDINE KINASE J"/>
    <property type="match status" value="1"/>
</dbReference>
<dbReference type="InterPro" id="IPR014302">
    <property type="entry name" value="Sig_transdc_His_kinase_TorS"/>
</dbReference>
<keyword evidence="7 16" id="KW-0812">Transmembrane</keyword>
<feature type="domain" description="HPt" evidence="20">
    <location>
        <begin position="869"/>
        <end position="966"/>
    </location>
</feature>
<dbReference type="eggNOG" id="COG0784">
    <property type="taxonomic scope" value="Bacteria"/>
</dbReference>